<protein>
    <submittedName>
        <fullName evidence="9">Putative DNA invertase</fullName>
    </submittedName>
</protein>
<dbReference type="GO" id="GO:0003677">
    <property type="term" value="F:DNA binding"/>
    <property type="evidence" value="ECO:0007669"/>
    <property type="project" value="UniProtKB-KW"/>
</dbReference>
<evidence type="ECO:0000256" key="4">
    <source>
        <dbReference type="ARBA" id="ARBA00023125"/>
    </source>
</evidence>
<dbReference type="AlphaFoldDB" id="A0A2D0L3M5"/>
<comment type="similarity">
    <text evidence="1">Belongs to the site-specific recombinase resolvase family.</text>
</comment>
<dbReference type="InterPro" id="IPR009057">
    <property type="entry name" value="Homeodomain-like_sf"/>
</dbReference>
<dbReference type="CDD" id="cd03768">
    <property type="entry name" value="SR_ResInv"/>
    <property type="match status" value="1"/>
</dbReference>
<dbReference type="InterPro" id="IPR006118">
    <property type="entry name" value="Recombinase_CS"/>
</dbReference>
<dbReference type="GO" id="GO:0000150">
    <property type="term" value="F:DNA strand exchange activity"/>
    <property type="evidence" value="ECO:0007669"/>
    <property type="project" value="UniProtKB-KW"/>
</dbReference>
<dbReference type="PANTHER" id="PTHR30461">
    <property type="entry name" value="DNA-INVERTASE FROM LAMBDOID PROPHAGE"/>
    <property type="match status" value="1"/>
</dbReference>
<comment type="caution">
    <text evidence="9">The sequence shown here is derived from an EMBL/GenBank/DDBJ whole genome shotgun (WGS) entry which is preliminary data.</text>
</comment>
<dbReference type="InterPro" id="IPR036162">
    <property type="entry name" value="Resolvase-like_N_sf"/>
</dbReference>
<dbReference type="InterPro" id="IPR006119">
    <property type="entry name" value="Resolv_N"/>
</dbReference>
<feature type="active site" description="O-(5'-phospho-DNA)-serine intermediate" evidence="6 7">
    <location>
        <position position="9"/>
    </location>
</feature>
<dbReference type="InterPro" id="IPR006120">
    <property type="entry name" value="Resolvase_HTH_dom"/>
</dbReference>
<dbReference type="OrthoDB" id="9797501at2"/>
<dbReference type="PROSITE" id="PS51736">
    <property type="entry name" value="RECOMBINASES_3"/>
    <property type="match status" value="1"/>
</dbReference>
<sequence>MLVGYARVSTDDQNLNLQRDALSQSGCEKIFEDRLSGGKAERPGLHQVLQYARAGDTIVVWRLDRLSRSLKDLIEMVTLLESKEIGLKSLKEAIDTSSSSGKLVFHIFGALAEFERNLIRERTQAGLQAARARGRKGGRPKSLSKDKQALAVKLYDEKVHTVGQICEMMGISKPTLYKYIEANKGE</sequence>
<dbReference type="Gene3D" id="1.10.10.60">
    <property type="entry name" value="Homeodomain-like"/>
    <property type="match status" value="1"/>
</dbReference>
<dbReference type="FunFam" id="3.40.50.1390:FF:000001">
    <property type="entry name" value="DNA recombinase"/>
    <property type="match status" value="1"/>
</dbReference>
<dbReference type="RefSeq" id="WP_099143086.1">
    <property type="nucleotide sequence ID" value="NZ_CAWNOR010000062.1"/>
</dbReference>
<dbReference type="Proteomes" id="UP000221101">
    <property type="component" value="Unassembled WGS sequence"/>
</dbReference>
<feature type="domain" description="Resolvase/invertase-type recombinase catalytic" evidence="8">
    <location>
        <begin position="1"/>
        <end position="134"/>
    </location>
</feature>
<evidence type="ECO:0000256" key="2">
    <source>
        <dbReference type="ARBA" id="ARBA00022908"/>
    </source>
</evidence>
<keyword evidence="3" id="KW-0230">DNA invertase</keyword>
<accession>A0A2D0L3M5</accession>
<keyword evidence="10" id="KW-1185">Reference proteome</keyword>
<dbReference type="SUPFAM" id="SSF46689">
    <property type="entry name" value="Homeodomain-like"/>
    <property type="match status" value="1"/>
</dbReference>
<dbReference type="PROSITE" id="PS00397">
    <property type="entry name" value="RECOMBINASES_1"/>
    <property type="match status" value="1"/>
</dbReference>
<evidence type="ECO:0000256" key="6">
    <source>
        <dbReference type="PIRSR" id="PIRSR606118-50"/>
    </source>
</evidence>
<evidence type="ECO:0000259" key="8">
    <source>
        <dbReference type="PROSITE" id="PS51736"/>
    </source>
</evidence>
<dbReference type="PANTHER" id="PTHR30461:SF2">
    <property type="entry name" value="SERINE RECOMBINASE PINE-RELATED"/>
    <property type="match status" value="1"/>
</dbReference>
<name>A0A2D0L3M5_9GAMM</name>
<reference evidence="9 10" key="1">
    <citation type="journal article" date="2017" name="Nat. Microbiol.">
        <title>Natural product diversity associated with the nematode symbionts Photorhabdus and Xenorhabdus.</title>
        <authorList>
            <person name="Tobias N.J."/>
            <person name="Wolff H."/>
            <person name="Djahanschiri B."/>
            <person name="Grundmann F."/>
            <person name="Kronenwerth M."/>
            <person name="Shi Y.M."/>
            <person name="Simonyi S."/>
            <person name="Grun P."/>
            <person name="Shapiro-Ilan D."/>
            <person name="Pidot S.J."/>
            <person name="Stinear T.P."/>
            <person name="Ebersberger I."/>
            <person name="Bode H.B."/>
        </authorList>
    </citation>
    <scope>NUCLEOTIDE SEQUENCE [LARGE SCALE GENOMIC DNA]</scope>
    <source>
        <strain evidence="9 10">DSM 17907</strain>
    </source>
</reference>
<dbReference type="Pfam" id="PF00239">
    <property type="entry name" value="Resolvase"/>
    <property type="match status" value="1"/>
</dbReference>
<organism evidence="9 10">
    <name type="scientific">Xenorhabdus kozodoii</name>
    <dbReference type="NCBI Taxonomy" id="351676"/>
    <lineage>
        <taxon>Bacteria</taxon>
        <taxon>Pseudomonadati</taxon>
        <taxon>Pseudomonadota</taxon>
        <taxon>Gammaproteobacteria</taxon>
        <taxon>Enterobacterales</taxon>
        <taxon>Morganellaceae</taxon>
        <taxon>Xenorhabdus</taxon>
    </lineage>
</organism>
<dbReference type="Pfam" id="PF02796">
    <property type="entry name" value="HTH_7"/>
    <property type="match status" value="1"/>
</dbReference>
<keyword evidence="4" id="KW-0238">DNA-binding</keyword>
<keyword evidence="5" id="KW-0233">DNA recombination</keyword>
<dbReference type="Gene3D" id="3.40.50.1390">
    <property type="entry name" value="Resolvase, N-terminal catalytic domain"/>
    <property type="match status" value="1"/>
</dbReference>
<dbReference type="InterPro" id="IPR050639">
    <property type="entry name" value="SSR_resolvase"/>
</dbReference>
<evidence type="ECO:0000256" key="3">
    <source>
        <dbReference type="ARBA" id="ARBA00023100"/>
    </source>
</evidence>
<evidence type="ECO:0000256" key="1">
    <source>
        <dbReference type="ARBA" id="ARBA00009913"/>
    </source>
</evidence>
<proteinExistence type="inferred from homology"/>
<evidence type="ECO:0000256" key="5">
    <source>
        <dbReference type="ARBA" id="ARBA00023172"/>
    </source>
</evidence>
<dbReference type="SMART" id="SM00857">
    <property type="entry name" value="Resolvase"/>
    <property type="match status" value="1"/>
</dbReference>
<dbReference type="GO" id="GO:0015074">
    <property type="term" value="P:DNA integration"/>
    <property type="evidence" value="ECO:0007669"/>
    <property type="project" value="UniProtKB-KW"/>
</dbReference>
<dbReference type="SUPFAM" id="SSF53041">
    <property type="entry name" value="Resolvase-like"/>
    <property type="match status" value="1"/>
</dbReference>
<evidence type="ECO:0000313" key="10">
    <source>
        <dbReference type="Proteomes" id="UP000221101"/>
    </source>
</evidence>
<evidence type="ECO:0000256" key="7">
    <source>
        <dbReference type="PROSITE-ProRule" id="PRU10137"/>
    </source>
</evidence>
<gene>
    <name evidence="9" type="ORF">Xkoz_03263</name>
</gene>
<evidence type="ECO:0000313" key="9">
    <source>
        <dbReference type="EMBL" id="PHM69997.1"/>
    </source>
</evidence>
<dbReference type="PROSITE" id="PS00398">
    <property type="entry name" value="RECOMBINASES_2"/>
    <property type="match status" value="1"/>
</dbReference>
<dbReference type="CDD" id="cd00569">
    <property type="entry name" value="HTH_Hin_like"/>
    <property type="match status" value="1"/>
</dbReference>
<dbReference type="EMBL" id="NJCX01000028">
    <property type="protein sequence ID" value="PHM69997.1"/>
    <property type="molecule type" value="Genomic_DNA"/>
</dbReference>
<keyword evidence="2" id="KW-0229">DNA integration</keyword>